<evidence type="ECO:0000313" key="2">
    <source>
        <dbReference type="EMBL" id="KAJ1358134.1"/>
    </source>
</evidence>
<dbReference type="EMBL" id="JAHQIW010003299">
    <property type="protein sequence ID" value="KAJ1358134.1"/>
    <property type="molecule type" value="Genomic_DNA"/>
</dbReference>
<feature type="region of interest" description="Disordered" evidence="1">
    <location>
        <begin position="72"/>
        <end position="102"/>
    </location>
</feature>
<accession>A0AAD5QQR5</accession>
<protein>
    <submittedName>
        <fullName evidence="2">Uncharacterized protein</fullName>
    </submittedName>
</protein>
<evidence type="ECO:0000313" key="3">
    <source>
        <dbReference type="Proteomes" id="UP001196413"/>
    </source>
</evidence>
<reference evidence="2" key="1">
    <citation type="submission" date="2021-06" db="EMBL/GenBank/DDBJ databases">
        <title>Parelaphostrongylus tenuis whole genome reference sequence.</title>
        <authorList>
            <person name="Garwood T.J."/>
            <person name="Larsen P.A."/>
            <person name="Fountain-Jones N.M."/>
            <person name="Garbe J.R."/>
            <person name="Macchietto M.G."/>
            <person name="Kania S.A."/>
            <person name="Gerhold R.W."/>
            <person name="Richards J.E."/>
            <person name="Wolf T.M."/>
        </authorList>
    </citation>
    <scope>NUCLEOTIDE SEQUENCE</scope>
    <source>
        <strain evidence="2">MNPRO001-30</strain>
        <tissue evidence="2">Meninges</tissue>
    </source>
</reference>
<dbReference type="AlphaFoldDB" id="A0AAD5QQR5"/>
<gene>
    <name evidence="2" type="ORF">KIN20_016450</name>
</gene>
<dbReference type="Proteomes" id="UP001196413">
    <property type="component" value="Unassembled WGS sequence"/>
</dbReference>
<sequence>MYDGLLSPEAQKAIASYSDDLLEALIDAVCLETKSQNNHRINEDDVLKSVKTVSKFPARVVPRASLRIFNPKASPDRPVVPSTTLDASQTEKTPKKPGQPLMRPRRAFVDEAQFLEDIRKMKPVEIREPVLYSSHKLSLDVKDILPLLGASAVAEASSALERPARHFVGRPQPLITEDRGNLQPELTTYHKYRDYLGIVGPMPNIKSKFGPMTEIPAYLHALRQRNEIFGLASNNGTAIPSAPQVHTSNYPIQQLSQAAPIQTYYEQPNSHHHTSLNLPLQNLYNIPMPPQPSVSMPFDIQQAFRSMHPHQTARIFHEFLQMQRRQKWVDDLERSALMSPTPLLLNVITLYV</sequence>
<evidence type="ECO:0000256" key="1">
    <source>
        <dbReference type="SAM" id="MobiDB-lite"/>
    </source>
</evidence>
<name>A0AAD5QQR5_PARTN</name>
<organism evidence="2 3">
    <name type="scientific">Parelaphostrongylus tenuis</name>
    <name type="common">Meningeal worm</name>
    <dbReference type="NCBI Taxonomy" id="148309"/>
    <lineage>
        <taxon>Eukaryota</taxon>
        <taxon>Metazoa</taxon>
        <taxon>Ecdysozoa</taxon>
        <taxon>Nematoda</taxon>
        <taxon>Chromadorea</taxon>
        <taxon>Rhabditida</taxon>
        <taxon>Rhabditina</taxon>
        <taxon>Rhabditomorpha</taxon>
        <taxon>Strongyloidea</taxon>
        <taxon>Metastrongylidae</taxon>
        <taxon>Parelaphostrongylus</taxon>
    </lineage>
</organism>
<keyword evidence="3" id="KW-1185">Reference proteome</keyword>
<feature type="compositionally biased region" description="Polar residues" evidence="1">
    <location>
        <begin position="81"/>
        <end position="91"/>
    </location>
</feature>
<comment type="caution">
    <text evidence="2">The sequence shown here is derived from an EMBL/GenBank/DDBJ whole genome shotgun (WGS) entry which is preliminary data.</text>
</comment>
<proteinExistence type="predicted"/>